<dbReference type="InterPro" id="IPR027417">
    <property type="entry name" value="P-loop_NTPase"/>
</dbReference>
<evidence type="ECO:0000256" key="1">
    <source>
        <dbReference type="ARBA" id="ARBA00022448"/>
    </source>
</evidence>
<keyword evidence="2" id="KW-0547">Nucleotide-binding</keyword>
<comment type="caution">
    <text evidence="6">The sequence shown here is derived from an EMBL/GenBank/DDBJ whole genome shotgun (WGS) entry which is preliminary data.</text>
</comment>
<name>A0ABP4QJB3_9ACTN</name>
<dbReference type="PROSITE" id="PS50893">
    <property type="entry name" value="ABC_TRANSPORTER_2"/>
    <property type="match status" value="1"/>
</dbReference>
<evidence type="ECO:0000313" key="7">
    <source>
        <dbReference type="Proteomes" id="UP001500393"/>
    </source>
</evidence>
<evidence type="ECO:0000256" key="3">
    <source>
        <dbReference type="ARBA" id="ARBA00022840"/>
    </source>
</evidence>
<feature type="region of interest" description="Disordered" evidence="4">
    <location>
        <begin position="307"/>
        <end position="332"/>
    </location>
</feature>
<evidence type="ECO:0000313" key="6">
    <source>
        <dbReference type="EMBL" id="GAA1612960.1"/>
    </source>
</evidence>
<reference evidence="7" key="1">
    <citation type="journal article" date="2019" name="Int. J. Syst. Evol. Microbiol.">
        <title>The Global Catalogue of Microorganisms (GCM) 10K type strain sequencing project: providing services to taxonomists for standard genome sequencing and annotation.</title>
        <authorList>
            <consortium name="The Broad Institute Genomics Platform"/>
            <consortium name="The Broad Institute Genome Sequencing Center for Infectious Disease"/>
            <person name="Wu L."/>
            <person name="Ma J."/>
        </authorList>
    </citation>
    <scope>NUCLEOTIDE SEQUENCE [LARGE SCALE GENOMIC DNA]</scope>
    <source>
        <strain evidence="7">JCM 14969</strain>
    </source>
</reference>
<accession>A0ABP4QJB3</accession>
<sequence>MTVTDEVRRPAATAGDPVLEASGVTMRFGGLLAVNEVNLTVREGEIVGLIGPNGAGKTTFFNCLTGLYKPTSGQVRFASAPKAPAEGSRQAKKAAKEKAAKDAADAAAGTVELKQPTGVLRPLPPKPRAVVRAGMARTFQNIRLFANMTALENVMVGRYCRTSSGALTSVLRGPKFRREEEATRARAQELLEFVGLGKSTEHLARNMPYGDQRRLEIARALATDPKLILLDEPTAGMNPQETKQASDLIFKIRDSGLSVVVIEHDMRFIFNLCDRVLCLVRGEALIEGTPAEVQSDPRVIEAYIGTGEDDDEVAPGDAHVQDTTVAEQEDKS</sequence>
<dbReference type="PANTHER" id="PTHR45772">
    <property type="entry name" value="CONSERVED COMPONENT OF ABC TRANSPORTER FOR NATURAL AMINO ACIDS-RELATED"/>
    <property type="match status" value="1"/>
</dbReference>
<dbReference type="InterPro" id="IPR032823">
    <property type="entry name" value="BCA_ABC_TP_C"/>
</dbReference>
<dbReference type="RefSeq" id="WP_344221876.1">
    <property type="nucleotide sequence ID" value="NZ_BAAAOS010000063.1"/>
</dbReference>
<dbReference type="Pfam" id="PF00005">
    <property type="entry name" value="ABC_tran"/>
    <property type="match status" value="1"/>
</dbReference>
<gene>
    <name evidence="6" type="ORF">GCM10009789_79000</name>
</gene>
<dbReference type="PANTHER" id="PTHR45772:SF7">
    <property type="entry name" value="AMINO ACID ABC TRANSPORTER ATP-BINDING PROTEIN"/>
    <property type="match status" value="1"/>
</dbReference>
<evidence type="ECO:0000256" key="4">
    <source>
        <dbReference type="SAM" id="MobiDB-lite"/>
    </source>
</evidence>
<dbReference type="Proteomes" id="UP001500393">
    <property type="component" value="Unassembled WGS sequence"/>
</dbReference>
<dbReference type="InterPro" id="IPR003439">
    <property type="entry name" value="ABC_transporter-like_ATP-bd"/>
</dbReference>
<dbReference type="Pfam" id="PF12399">
    <property type="entry name" value="BCA_ABC_TP_C"/>
    <property type="match status" value="1"/>
</dbReference>
<dbReference type="SUPFAM" id="SSF52540">
    <property type="entry name" value="P-loop containing nucleoside triphosphate hydrolases"/>
    <property type="match status" value="1"/>
</dbReference>
<dbReference type="InterPro" id="IPR003593">
    <property type="entry name" value="AAA+_ATPase"/>
</dbReference>
<evidence type="ECO:0000256" key="2">
    <source>
        <dbReference type="ARBA" id="ARBA00022741"/>
    </source>
</evidence>
<dbReference type="EMBL" id="BAAAOS010000063">
    <property type="protein sequence ID" value="GAA1612960.1"/>
    <property type="molecule type" value="Genomic_DNA"/>
</dbReference>
<keyword evidence="3 6" id="KW-0067">ATP-binding</keyword>
<dbReference type="Gene3D" id="3.40.50.300">
    <property type="entry name" value="P-loop containing nucleotide triphosphate hydrolases"/>
    <property type="match status" value="1"/>
</dbReference>
<proteinExistence type="predicted"/>
<feature type="domain" description="ABC transporter" evidence="5">
    <location>
        <begin position="19"/>
        <end position="306"/>
    </location>
</feature>
<protein>
    <submittedName>
        <fullName evidence="6">ABC transporter ATP-binding protein</fullName>
    </submittedName>
</protein>
<keyword evidence="1" id="KW-0813">Transport</keyword>
<keyword evidence="7" id="KW-1185">Reference proteome</keyword>
<evidence type="ECO:0000259" key="5">
    <source>
        <dbReference type="PROSITE" id="PS50893"/>
    </source>
</evidence>
<dbReference type="SMART" id="SM00382">
    <property type="entry name" value="AAA"/>
    <property type="match status" value="1"/>
</dbReference>
<dbReference type="InterPro" id="IPR051120">
    <property type="entry name" value="ABC_AA/LPS_Transport"/>
</dbReference>
<dbReference type="GO" id="GO:0005524">
    <property type="term" value="F:ATP binding"/>
    <property type="evidence" value="ECO:0007669"/>
    <property type="project" value="UniProtKB-KW"/>
</dbReference>
<dbReference type="CDD" id="cd03219">
    <property type="entry name" value="ABC_Mj1267_LivG_branched"/>
    <property type="match status" value="1"/>
</dbReference>
<organism evidence="6 7">
    <name type="scientific">Kribbella sancticallisti</name>
    <dbReference type="NCBI Taxonomy" id="460087"/>
    <lineage>
        <taxon>Bacteria</taxon>
        <taxon>Bacillati</taxon>
        <taxon>Actinomycetota</taxon>
        <taxon>Actinomycetes</taxon>
        <taxon>Propionibacteriales</taxon>
        <taxon>Kribbellaceae</taxon>
        <taxon>Kribbella</taxon>
    </lineage>
</organism>